<accession>A0A1J4MFL3</accession>
<organism evidence="2 3">
    <name type="scientific">Cryptosporidium ubiquitum</name>
    <dbReference type="NCBI Taxonomy" id="857276"/>
    <lineage>
        <taxon>Eukaryota</taxon>
        <taxon>Sar</taxon>
        <taxon>Alveolata</taxon>
        <taxon>Apicomplexa</taxon>
        <taxon>Conoidasida</taxon>
        <taxon>Coccidia</taxon>
        <taxon>Eucoccidiorida</taxon>
        <taxon>Eimeriorina</taxon>
        <taxon>Cryptosporidiidae</taxon>
        <taxon>Cryptosporidium</taxon>
    </lineage>
</organism>
<dbReference type="PANTHER" id="PTHR12197:SF251">
    <property type="entry name" value="EG:BACR7C10.4 PROTEIN"/>
    <property type="match status" value="1"/>
</dbReference>
<proteinExistence type="predicted"/>
<reference evidence="2 3" key="1">
    <citation type="submission" date="2016-10" db="EMBL/GenBank/DDBJ databases">
        <title>Reductive evolution of mitochondrial metabolism and differential evolution of invasion-related proteins in Cryptosporidium.</title>
        <authorList>
            <person name="Liu S."/>
            <person name="Roellig D.M."/>
            <person name="Guo Y."/>
            <person name="Li N."/>
            <person name="Frace M.A."/>
            <person name="Tang K."/>
            <person name="Zhang L."/>
            <person name="Feng Y."/>
            <person name="Xiao L."/>
        </authorList>
    </citation>
    <scope>NUCLEOTIDE SEQUENCE [LARGE SCALE GENOMIC DNA]</scope>
    <source>
        <strain evidence="2">39726</strain>
    </source>
</reference>
<dbReference type="VEuPathDB" id="CryptoDB:cubi_02224"/>
<dbReference type="RefSeq" id="XP_028874357.1">
    <property type="nucleotide sequence ID" value="XM_029019236.1"/>
</dbReference>
<sequence>MHQIVDDDDWLSSELQTIFKETKQSNTRFELKRALVRFEKRLSMNSSRDYVSPKLILSNDNESKAWISFGKISQGELLLAEKPLCWVLPKIRDPTREYSFILWKKLIQKCKDDKKLLKNLKMLFPRTQTDIKRIRQESENYQIPIKEIKDYFESNIELASQIRINEALRIYLVVKYNQMSVNMLPELWKNPFKWSERFSINSLYLKSSYFDHSCSPNVARFYIGTVAIFKALRPIKHNEILSICYIENEYIQDPLWVRNSELNFFCRCKLCQKEGGFTLHEQTSKVSEINKTSKKLNKRCSLLSRKYICMLQGLALEERISIIEDVLKESFLQNDQTIISKVPRLVGLDASKLIGFLIHDYIIIKNYEKAQFWLNIMYKTNRIKDENNIPILILLGMISKDIEIQKKYFQRAVKISKTVFGSHIKFFMKRYWLDIKYFGNILYENTRKKVSYLRHISLLIRHIFSKK</sequence>
<gene>
    <name evidence="2" type="ORF">cubi_02224</name>
</gene>
<dbReference type="AlphaFoldDB" id="A0A1J4MFL3"/>
<dbReference type="OrthoDB" id="1028014at2759"/>
<dbReference type="Proteomes" id="UP000186176">
    <property type="component" value="Unassembled WGS sequence"/>
</dbReference>
<protein>
    <submittedName>
        <fullName evidence="2">SET domain-containing protein</fullName>
    </submittedName>
</protein>
<keyword evidence="3" id="KW-1185">Reference proteome</keyword>
<dbReference type="GeneID" id="39979015"/>
<dbReference type="EMBL" id="LRBP01000017">
    <property type="protein sequence ID" value="OII72993.1"/>
    <property type="molecule type" value="Genomic_DNA"/>
</dbReference>
<dbReference type="SUPFAM" id="SSF82199">
    <property type="entry name" value="SET domain"/>
    <property type="match status" value="1"/>
</dbReference>
<dbReference type="CDD" id="cd20071">
    <property type="entry name" value="SET_SMYD"/>
    <property type="match status" value="1"/>
</dbReference>
<evidence type="ECO:0000259" key="1">
    <source>
        <dbReference type="PROSITE" id="PS50280"/>
    </source>
</evidence>
<dbReference type="GO" id="GO:0005634">
    <property type="term" value="C:nucleus"/>
    <property type="evidence" value="ECO:0007669"/>
    <property type="project" value="TreeGrafter"/>
</dbReference>
<dbReference type="InterPro" id="IPR001214">
    <property type="entry name" value="SET_dom"/>
</dbReference>
<dbReference type="Gene3D" id="2.170.270.10">
    <property type="entry name" value="SET domain"/>
    <property type="match status" value="1"/>
</dbReference>
<evidence type="ECO:0000313" key="2">
    <source>
        <dbReference type="EMBL" id="OII72993.1"/>
    </source>
</evidence>
<evidence type="ECO:0000313" key="3">
    <source>
        <dbReference type="Proteomes" id="UP000186176"/>
    </source>
</evidence>
<name>A0A1J4MFL3_9CRYT</name>
<comment type="caution">
    <text evidence="2">The sequence shown here is derived from an EMBL/GenBank/DDBJ whole genome shotgun (WGS) entry which is preliminary data.</text>
</comment>
<dbReference type="PROSITE" id="PS50280">
    <property type="entry name" value="SET"/>
    <property type="match status" value="1"/>
</dbReference>
<dbReference type="Pfam" id="PF00856">
    <property type="entry name" value="SET"/>
    <property type="match status" value="1"/>
</dbReference>
<feature type="domain" description="SET" evidence="1">
    <location>
        <begin position="154"/>
        <end position="246"/>
    </location>
</feature>
<dbReference type="InterPro" id="IPR046341">
    <property type="entry name" value="SET_dom_sf"/>
</dbReference>
<dbReference type="PANTHER" id="PTHR12197">
    <property type="entry name" value="HISTONE-LYSINE N-METHYLTRANSFERASE SMYD"/>
    <property type="match status" value="1"/>
</dbReference>
<dbReference type="InterPro" id="IPR050869">
    <property type="entry name" value="H3K4_H4K5_MeTrfase"/>
</dbReference>